<comment type="caution">
    <text evidence="1">The sequence shown here is derived from an EMBL/GenBank/DDBJ whole genome shotgun (WGS) entry which is preliminary data.</text>
</comment>
<protein>
    <submittedName>
        <fullName evidence="1">Uncharacterized protein</fullName>
    </submittedName>
</protein>
<name>A0A5W5IBJ4_SALET</name>
<reference evidence="1" key="1">
    <citation type="submission" date="2018-06" db="EMBL/GenBank/DDBJ databases">
        <authorList>
            <person name="Ashton P.M."/>
            <person name="Dallman T."/>
            <person name="Nair S."/>
            <person name="De Pinna E."/>
            <person name="Peters T."/>
            <person name="Grant K."/>
        </authorList>
    </citation>
    <scope>NUCLEOTIDE SEQUENCE</scope>
    <source>
        <strain evidence="1">532482</strain>
    </source>
</reference>
<gene>
    <name evidence="1" type="ORF">DQ894_21605</name>
</gene>
<organism evidence="1">
    <name type="scientific">Salmonella enterica subsp. enterica serovar Cerro</name>
    <dbReference type="NCBI Taxonomy" id="340188"/>
    <lineage>
        <taxon>Bacteria</taxon>
        <taxon>Pseudomonadati</taxon>
        <taxon>Pseudomonadota</taxon>
        <taxon>Gammaproteobacteria</taxon>
        <taxon>Enterobacterales</taxon>
        <taxon>Enterobacteriaceae</taxon>
        <taxon>Salmonella</taxon>
    </lineage>
</organism>
<sequence>MEVIIRRQDEFINSVGGWSDSIAISATEDLAEHISSQMLYSESDIGNGESSDTSIAKYCGGFYEWYFINNDGVKPLKSRIDLHIILKADSMVITRLYYSEQCQKKPDNASSAFSGKYPLRIICFTSSFMEISYASLLTKKLALTFNDAWGTQIDSTFDGYENNPDFVSRLSGIIDGNTADIMFGSPIEANRIRLIVNDGKNVSIRAFINKHYSRIHFINDKITIEFSQEINDYILGKADCSRSNL</sequence>
<evidence type="ECO:0000313" key="1">
    <source>
        <dbReference type="EMBL" id="EBX1654792.1"/>
    </source>
</evidence>
<dbReference type="EMBL" id="AAHKKG010000034">
    <property type="protein sequence ID" value="EBX1654792.1"/>
    <property type="molecule type" value="Genomic_DNA"/>
</dbReference>
<proteinExistence type="predicted"/>
<dbReference type="AlphaFoldDB" id="A0A5W5IBJ4"/>
<accession>A0A5W5IBJ4</accession>